<organism evidence="1">
    <name type="scientific">Arion vulgaris</name>
    <dbReference type="NCBI Taxonomy" id="1028688"/>
    <lineage>
        <taxon>Eukaryota</taxon>
        <taxon>Metazoa</taxon>
        <taxon>Spiralia</taxon>
        <taxon>Lophotrochozoa</taxon>
        <taxon>Mollusca</taxon>
        <taxon>Gastropoda</taxon>
        <taxon>Heterobranchia</taxon>
        <taxon>Euthyneura</taxon>
        <taxon>Panpulmonata</taxon>
        <taxon>Eupulmonata</taxon>
        <taxon>Stylommatophora</taxon>
        <taxon>Helicina</taxon>
        <taxon>Arionoidea</taxon>
        <taxon>Arionidae</taxon>
        <taxon>Arion</taxon>
    </lineage>
</organism>
<proteinExistence type="predicted"/>
<accession>A0A0B6YQA2</accession>
<reference evidence="1" key="1">
    <citation type="submission" date="2014-12" db="EMBL/GenBank/DDBJ databases">
        <title>Insight into the proteome of Arion vulgaris.</title>
        <authorList>
            <person name="Aradska J."/>
            <person name="Bulat T."/>
            <person name="Smidak R."/>
            <person name="Sarate P."/>
            <person name="Gangsoo J."/>
            <person name="Sialana F."/>
            <person name="Bilban M."/>
            <person name="Lubec G."/>
        </authorList>
    </citation>
    <scope>NUCLEOTIDE SEQUENCE</scope>
    <source>
        <tissue evidence="1">Skin</tissue>
    </source>
</reference>
<gene>
    <name evidence="1" type="primary">ORF32739</name>
</gene>
<protein>
    <submittedName>
        <fullName evidence="1">Uncharacterized protein</fullName>
    </submittedName>
</protein>
<dbReference type="EMBL" id="HACG01011472">
    <property type="protein sequence ID" value="CEK58337.1"/>
    <property type="molecule type" value="Transcribed_RNA"/>
</dbReference>
<feature type="non-terminal residue" evidence="1">
    <location>
        <position position="1"/>
    </location>
</feature>
<evidence type="ECO:0000313" key="1">
    <source>
        <dbReference type="EMBL" id="CEK58337.1"/>
    </source>
</evidence>
<name>A0A0B6YQA2_9EUPU</name>
<dbReference type="AlphaFoldDB" id="A0A0B6YQA2"/>
<sequence length="57" mass="6660">YSWLVIKLTKAKTQMPTLYITHLFYAVISKLTKAKTQMITLYITRTKCHMVSLPVQN</sequence>